<comment type="caution">
    <text evidence="2">The sequence shown here is derived from an EMBL/GenBank/DDBJ whole genome shotgun (WGS) entry which is preliminary data.</text>
</comment>
<name>A0ABD3P805_9STRA</name>
<dbReference type="Proteomes" id="UP001530315">
    <property type="component" value="Unassembled WGS sequence"/>
</dbReference>
<evidence type="ECO:0000313" key="3">
    <source>
        <dbReference type="Proteomes" id="UP001530315"/>
    </source>
</evidence>
<proteinExistence type="predicted"/>
<evidence type="ECO:0000256" key="1">
    <source>
        <dbReference type="SAM" id="MobiDB-lite"/>
    </source>
</evidence>
<reference evidence="2 3" key="1">
    <citation type="submission" date="2024-10" db="EMBL/GenBank/DDBJ databases">
        <title>Updated reference genomes for cyclostephanoid diatoms.</title>
        <authorList>
            <person name="Roberts W.R."/>
            <person name="Alverson A.J."/>
        </authorList>
    </citation>
    <scope>NUCLEOTIDE SEQUENCE [LARGE SCALE GENOMIC DNA]</scope>
    <source>
        <strain evidence="2 3">AJA276-08</strain>
    </source>
</reference>
<protein>
    <recommendedName>
        <fullName evidence="4">Sulfotransferase domain-containing protein</fullName>
    </recommendedName>
</protein>
<dbReference type="InterPro" id="IPR053259">
    <property type="entry name" value="Golvesin-related_Golgi"/>
</dbReference>
<dbReference type="PANTHER" id="PTHR32301">
    <property type="entry name" value="COUNTIN RECEPTOR CNR3-RELATED"/>
    <property type="match status" value="1"/>
</dbReference>
<dbReference type="EMBL" id="JALLAZ020000933">
    <property type="protein sequence ID" value="KAL3784285.1"/>
    <property type="molecule type" value="Genomic_DNA"/>
</dbReference>
<dbReference type="AlphaFoldDB" id="A0ABD3P805"/>
<evidence type="ECO:0008006" key="4">
    <source>
        <dbReference type="Google" id="ProtNLM"/>
    </source>
</evidence>
<accession>A0ABD3P805</accession>
<sequence length="453" mass="49785">MPPRSNNGKKRRPQNNHRESSRYRGTAGTSQRHHDSTVFFDDDDSERKIRLLGISLPNPLPNIRSMLPSPPAPPSNVTLPAKVVLVGGFAVLLLAPLFDSYLGGGSLSSFFPPLHLLLLRRAGGGGGGGGGSSAGGENNNDENGIVGAALPHVTNDGKFHGRYPNSLLTLFYPFTLFRDVVLDQPVDPSDVPFFWHAHVSDEVAVKAVLSRCYDAEVVELNSVEDVERARGMNLVSSLVDRGRLGPAAVEADGLYNGQRRRPLVIASPHIREAAELFSQDNFGRVFSFYRHPIDYDVHPSLRKTLPPEAGANNFMTRLLSDVRAGPLSFKELGTAKQVIRQTTIAGTRDLLAESMFRFGKYYGWVPVGGSGTREGVESDDAIARACIEDAVRDAPGERYADHDSPEWHAFYEANKLDCELYEIARSTWRAQIQTIIPLTLQKRRAGEGDEDEK</sequence>
<evidence type="ECO:0000313" key="2">
    <source>
        <dbReference type="EMBL" id="KAL3784285.1"/>
    </source>
</evidence>
<organism evidence="2 3">
    <name type="scientific">Stephanodiscus triporus</name>
    <dbReference type="NCBI Taxonomy" id="2934178"/>
    <lineage>
        <taxon>Eukaryota</taxon>
        <taxon>Sar</taxon>
        <taxon>Stramenopiles</taxon>
        <taxon>Ochrophyta</taxon>
        <taxon>Bacillariophyta</taxon>
        <taxon>Coscinodiscophyceae</taxon>
        <taxon>Thalassiosirophycidae</taxon>
        <taxon>Stephanodiscales</taxon>
        <taxon>Stephanodiscaceae</taxon>
        <taxon>Stephanodiscus</taxon>
    </lineage>
</organism>
<dbReference type="PANTHER" id="PTHR32301:SF6">
    <property type="entry name" value="GOLVESIN-RELATED"/>
    <property type="match status" value="1"/>
</dbReference>
<gene>
    <name evidence="2" type="ORF">ACHAW5_010105</name>
</gene>
<feature type="region of interest" description="Disordered" evidence="1">
    <location>
        <begin position="1"/>
        <end position="41"/>
    </location>
</feature>
<keyword evidence="3" id="KW-1185">Reference proteome</keyword>